<dbReference type="InterPro" id="IPR013325">
    <property type="entry name" value="RNA_pol_sigma_r2"/>
</dbReference>
<dbReference type="InterPro" id="IPR007627">
    <property type="entry name" value="RNA_pol_sigma70_r2"/>
</dbReference>
<dbReference type="Gene3D" id="1.10.10.10">
    <property type="entry name" value="Winged helix-like DNA-binding domain superfamily/Winged helix DNA-binding domain"/>
    <property type="match status" value="1"/>
</dbReference>
<dbReference type="Pfam" id="PF04545">
    <property type="entry name" value="Sigma70_r4"/>
    <property type="match status" value="1"/>
</dbReference>
<sequence>MEFEFEQLAAEYSNMIYSIIYSLQIYKNQDDFYQIGLIALWDASKNFDEQKGKFSTYAYSFIKGRIQCALKKEKKYDDHCIYPSEEYWKRLQSDTNLLEIETLLSYFRHLTDREKKWVIQRFYKGLSNREIAAMENMNLATVRSCERRAMEKVRRDGSLASF</sequence>
<gene>
    <name evidence="7" type="ORF">R4Z09_27200</name>
</gene>
<feature type="domain" description="RNA polymerase sigma-70 region 2" evidence="5">
    <location>
        <begin position="9"/>
        <end position="75"/>
    </location>
</feature>
<proteinExistence type="predicted"/>
<accession>A0ABZ2CAU4</accession>
<dbReference type="PANTHER" id="PTHR30385:SF4">
    <property type="entry name" value="RNA POLYMERASE SIGMA-E FACTOR"/>
    <property type="match status" value="1"/>
</dbReference>
<keyword evidence="3" id="KW-0238">DNA-binding</keyword>
<dbReference type="SUPFAM" id="SSF88946">
    <property type="entry name" value="Sigma2 domain of RNA polymerase sigma factors"/>
    <property type="match status" value="1"/>
</dbReference>
<dbReference type="PANTHER" id="PTHR30385">
    <property type="entry name" value="SIGMA FACTOR F FLAGELLAR"/>
    <property type="match status" value="1"/>
</dbReference>
<organism evidence="7 8">
    <name type="scientific">Niallia oryzisoli</name>
    <dbReference type="NCBI Taxonomy" id="1737571"/>
    <lineage>
        <taxon>Bacteria</taxon>
        <taxon>Bacillati</taxon>
        <taxon>Bacillota</taxon>
        <taxon>Bacilli</taxon>
        <taxon>Bacillales</taxon>
        <taxon>Bacillaceae</taxon>
        <taxon>Niallia</taxon>
    </lineage>
</organism>
<evidence type="ECO:0000256" key="1">
    <source>
        <dbReference type="ARBA" id="ARBA00023015"/>
    </source>
</evidence>
<dbReference type="InterPro" id="IPR007630">
    <property type="entry name" value="RNA_pol_sigma70_r4"/>
</dbReference>
<evidence type="ECO:0000259" key="5">
    <source>
        <dbReference type="Pfam" id="PF04542"/>
    </source>
</evidence>
<dbReference type="NCBIfam" id="TIGR02937">
    <property type="entry name" value="sigma70-ECF"/>
    <property type="match status" value="1"/>
</dbReference>
<dbReference type="RefSeq" id="WP_338449792.1">
    <property type="nucleotide sequence ID" value="NZ_CP137640.1"/>
</dbReference>
<evidence type="ECO:0000256" key="4">
    <source>
        <dbReference type="ARBA" id="ARBA00023163"/>
    </source>
</evidence>
<evidence type="ECO:0000256" key="3">
    <source>
        <dbReference type="ARBA" id="ARBA00023125"/>
    </source>
</evidence>
<reference evidence="7 8" key="1">
    <citation type="submission" date="2023-10" db="EMBL/GenBank/DDBJ databases">
        <title>Niallia locisalis sp.nov. isolated from a salt pond sample.</title>
        <authorList>
            <person name="Li X.-J."/>
            <person name="Dong L."/>
        </authorList>
    </citation>
    <scope>NUCLEOTIDE SEQUENCE [LARGE SCALE GENOMIC DNA]</scope>
    <source>
        <strain evidence="7 8">DSM 29761</strain>
    </source>
</reference>
<keyword evidence="8" id="KW-1185">Reference proteome</keyword>
<dbReference type="Proteomes" id="UP001357223">
    <property type="component" value="Chromosome"/>
</dbReference>
<dbReference type="InterPro" id="IPR014284">
    <property type="entry name" value="RNA_pol_sigma-70_dom"/>
</dbReference>
<dbReference type="CDD" id="cd06171">
    <property type="entry name" value="Sigma70_r4"/>
    <property type="match status" value="1"/>
</dbReference>
<dbReference type="EMBL" id="CP137640">
    <property type="protein sequence ID" value="WVX80861.1"/>
    <property type="molecule type" value="Genomic_DNA"/>
</dbReference>
<dbReference type="InterPro" id="IPR036388">
    <property type="entry name" value="WH-like_DNA-bd_sf"/>
</dbReference>
<evidence type="ECO:0000256" key="2">
    <source>
        <dbReference type="ARBA" id="ARBA00023082"/>
    </source>
</evidence>
<dbReference type="SUPFAM" id="SSF88659">
    <property type="entry name" value="Sigma3 and sigma4 domains of RNA polymerase sigma factors"/>
    <property type="match status" value="1"/>
</dbReference>
<keyword evidence="4" id="KW-0804">Transcription</keyword>
<dbReference type="InterPro" id="IPR013324">
    <property type="entry name" value="RNA_pol_sigma_r3/r4-like"/>
</dbReference>
<keyword evidence="2" id="KW-0731">Sigma factor</keyword>
<protein>
    <submittedName>
        <fullName evidence="7">Sigma-70 family RNA polymerase sigma factor</fullName>
    </submittedName>
</protein>
<feature type="domain" description="RNA polymerase sigma-70 region 4" evidence="6">
    <location>
        <begin position="108"/>
        <end position="154"/>
    </location>
</feature>
<dbReference type="Gene3D" id="1.10.1740.10">
    <property type="match status" value="1"/>
</dbReference>
<evidence type="ECO:0000259" key="6">
    <source>
        <dbReference type="Pfam" id="PF04545"/>
    </source>
</evidence>
<evidence type="ECO:0000313" key="8">
    <source>
        <dbReference type="Proteomes" id="UP001357223"/>
    </source>
</evidence>
<keyword evidence="1" id="KW-0805">Transcription regulation</keyword>
<evidence type="ECO:0000313" key="7">
    <source>
        <dbReference type="EMBL" id="WVX80861.1"/>
    </source>
</evidence>
<name>A0ABZ2CAU4_9BACI</name>
<dbReference type="Pfam" id="PF04542">
    <property type="entry name" value="Sigma70_r2"/>
    <property type="match status" value="1"/>
</dbReference>